<dbReference type="Proteomes" id="UP001165101">
    <property type="component" value="Unassembled WGS sequence"/>
</dbReference>
<comment type="caution">
    <text evidence="1">The sequence shown here is derived from an EMBL/GenBank/DDBJ whole genome shotgun (WGS) entry which is preliminary data.</text>
</comment>
<proteinExistence type="predicted"/>
<protein>
    <submittedName>
        <fullName evidence="1">Unnamed protein product</fullName>
    </submittedName>
</protein>
<reference evidence="1" key="1">
    <citation type="submission" date="2023-04" db="EMBL/GenBank/DDBJ databases">
        <title>Candida boidinii NBRC 1967.</title>
        <authorList>
            <person name="Ichikawa N."/>
            <person name="Sato H."/>
            <person name="Tonouchi N."/>
        </authorList>
    </citation>
    <scope>NUCLEOTIDE SEQUENCE</scope>
    <source>
        <strain evidence="1">NBRC 1967</strain>
    </source>
</reference>
<sequence length="150" mass="16098">MSSYHSATLSPYSSSSSPEELLFGYPNQPLNTEMVLDSFKINDLPITETISNTDSTNSFNPEPLIAENIASNNKVANNNIHSLTSTSSVSSSNVTATTAVTSATESVTPPSKQKKVNPRTRVKKEDLNSILHSGVPSASGIEIVFHHYVS</sequence>
<organism evidence="1 2">
    <name type="scientific">Candida boidinii</name>
    <name type="common">Yeast</name>
    <dbReference type="NCBI Taxonomy" id="5477"/>
    <lineage>
        <taxon>Eukaryota</taxon>
        <taxon>Fungi</taxon>
        <taxon>Dikarya</taxon>
        <taxon>Ascomycota</taxon>
        <taxon>Saccharomycotina</taxon>
        <taxon>Pichiomycetes</taxon>
        <taxon>Pichiales</taxon>
        <taxon>Pichiaceae</taxon>
        <taxon>Ogataea</taxon>
        <taxon>Ogataea/Candida clade</taxon>
    </lineage>
</organism>
<accession>A0ACB5U933</accession>
<evidence type="ECO:0000313" key="1">
    <source>
        <dbReference type="EMBL" id="GMF05373.1"/>
    </source>
</evidence>
<keyword evidence="2" id="KW-1185">Reference proteome</keyword>
<gene>
    <name evidence="1" type="ORF">Cboi01_000659800</name>
</gene>
<evidence type="ECO:0000313" key="2">
    <source>
        <dbReference type="Proteomes" id="UP001165101"/>
    </source>
</evidence>
<name>A0ACB5U933_CANBO</name>
<dbReference type="EMBL" id="BSXV01007629">
    <property type="protein sequence ID" value="GMF05373.1"/>
    <property type="molecule type" value="Genomic_DNA"/>
</dbReference>